<dbReference type="Proteomes" id="UP000005017">
    <property type="component" value="Unassembled WGS sequence"/>
</dbReference>
<dbReference type="AlphaFoldDB" id="D2MPE4"/>
<organism evidence="3 4">
    <name type="scientific">Bulleidia extructa W1219</name>
    <dbReference type="NCBI Taxonomy" id="679192"/>
    <lineage>
        <taxon>Bacteria</taxon>
        <taxon>Bacillati</taxon>
        <taxon>Bacillota</taxon>
        <taxon>Erysipelotrichia</taxon>
        <taxon>Erysipelotrichales</taxon>
        <taxon>Erysipelotrichaceae</taxon>
        <taxon>Bulleidia</taxon>
    </lineage>
</organism>
<evidence type="ECO:0000256" key="1">
    <source>
        <dbReference type="SAM" id="MobiDB-lite"/>
    </source>
</evidence>
<name>D2MPE4_9FIRM</name>
<feature type="transmembrane region" description="Helical" evidence="2">
    <location>
        <begin position="16"/>
        <end position="38"/>
    </location>
</feature>
<feature type="region of interest" description="Disordered" evidence="1">
    <location>
        <begin position="187"/>
        <end position="219"/>
    </location>
</feature>
<keyword evidence="2" id="KW-1133">Transmembrane helix</keyword>
<keyword evidence="2" id="KW-0472">Membrane</keyword>
<evidence type="ECO:0000313" key="3">
    <source>
        <dbReference type="EMBL" id="EFC05556.1"/>
    </source>
</evidence>
<dbReference type="STRING" id="679192.HMPREF9013_1259"/>
<proteinExistence type="predicted"/>
<dbReference type="EMBL" id="ADFR01000009">
    <property type="protein sequence ID" value="EFC05556.1"/>
    <property type="molecule type" value="Genomic_DNA"/>
</dbReference>
<dbReference type="RefSeq" id="WP_006627257.1">
    <property type="nucleotide sequence ID" value="NZ_ADFR01000009.1"/>
</dbReference>
<accession>D2MPE4</accession>
<dbReference type="OrthoDB" id="1770740at2"/>
<comment type="caution">
    <text evidence="3">The sequence shown here is derived from an EMBL/GenBank/DDBJ whole genome shotgun (WGS) entry which is preliminary data.</text>
</comment>
<reference evidence="4" key="1">
    <citation type="submission" date="2009-12" db="EMBL/GenBank/DDBJ databases">
        <title>Sequence of Clostridiales genomosp. BVAB3 str. UPII9-5.</title>
        <authorList>
            <person name="Madupu R."/>
            <person name="Durkin A.S."/>
            <person name="Torralba M."/>
            <person name="Methe B."/>
            <person name="Sutton G.G."/>
            <person name="Strausberg R.L."/>
            <person name="Nelson K.E."/>
        </authorList>
    </citation>
    <scope>NUCLEOTIDE SEQUENCE [LARGE SCALE GENOMIC DNA]</scope>
    <source>
        <strain evidence="4">W1219</strain>
    </source>
</reference>
<sequence length="219" mass="24864">MTKQKNTQKKKRHTTGILFVVLLVLILLPFIYFGWTFLSSYMESRSPVIRDRFKGDLNPAIQKEQLTKIEEAIAKINGVQAREVHLKTATLRVYVDMNDDASADTLKKKANEAYQAIVKILPVDTYFTQKDGKKMYDLEVHVYNVNDNTKKGFAYVIETKNSSMKSPSQQLVSKPVNEEVAKSLRKAVEDRKKAKAKSDAEKKAAKTEEVTGSKEKSTQ</sequence>
<dbReference type="eggNOG" id="ENOG5030F75">
    <property type="taxonomic scope" value="Bacteria"/>
</dbReference>
<gene>
    <name evidence="3" type="ORF">HMPREF9013_1259</name>
</gene>
<keyword evidence="4" id="KW-1185">Reference proteome</keyword>
<protein>
    <submittedName>
        <fullName evidence="3">Uncharacterized protein</fullName>
    </submittedName>
</protein>
<evidence type="ECO:0000256" key="2">
    <source>
        <dbReference type="SAM" id="Phobius"/>
    </source>
</evidence>
<evidence type="ECO:0000313" key="4">
    <source>
        <dbReference type="Proteomes" id="UP000005017"/>
    </source>
</evidence>
<keyword evidence="2" id="KW-0812">Transmembrane</keyword>